<keyword evidence="2" id="KW-0813">Transport</keyword>
<dbReference type="Pfam" id="PF03222">
    <property type="entry name" value="Trp_Tyr_perm"/>
    <property type="match status" value="1"/>
</dbReference>
<dbReference type="PANTHER" id="PTHR35334">
    <property type="entry name" value="SERINE TRANSPORTER"/>
    <property type="match status" value="1"/>
</dbReference>
<feature type="transmembrane region" description="Helical" evidence="8">
    <location>
        <begin position="341"/>
        <end position="362"/>
    </location>
</feature>
<evidence type="ECO:0000256" key="2">
    <source>
        <dbReference type="ARBA" id="ARBA00022448"/>
    </source>
</evidence>
<feature type="transmembrane region" description="Helical" evidence="8">
    <location>
        <begin position="163"/>
        <end position="180"/>
    </location>
</feature>
<comment type="caution">
    <text evidence="9">The sequence shown here is derived from an EMBL/GenBank/DDBJ whole genome shotgun (WGS) entry which is preliminary data.</text>
</comment>
<evidence type="ECO:0000256" key="5">
    <source>
        <dbReference type="ARBA" id="ARBA00022692"/>
    </source>
</evidence>
<feature type="transmembrane region" description="Helical" evidence="8">
    <location>
        <begin position="96"/>
        <end position="116"/>
    </location>
</feature>
<reference evidence="9 10" key="1">
    <citation type="submission" date="2014-06" db="EMBL/GenBank/DDBJ databases">
        <title>Whole Genome Sequences of Three Symbiotic Endozoicomonas Bacteria.</title>
        <authorList>
            <person name="Neave M.J."/>
            <person name="Apprill A."/>
            <person name="Voolstra C.R."/>
        </authorList>
    </citation>
    <scope>NUCLEOTIDE SEQUENCE [LARGE SCALE GENOMIC DNA]</scope>
    <source>
        <strain evidence="9 10">DSM 22380</strain>
    </source>
</reference>
<proteinExistence type="predicted"/>
<evidence type="ECO:0000256" key="4">
    <source>
        <dbReference type="ARBA" id="ARBA00022519"/>
    </source>
</evidence>
<protein>
    <recommendedName>
        <fullName evidence="11">Serine/threonine protein kinase</fullName>
    </recommendedName>
</protein>
<feature type="transmembrane region" description="Helical" evidence="8">
    <location>
        <begin position="368"/>
        <end position="389"/>
    </location>
</feature>
<feature type="transmembrane region" description="Helical" evidence="8">
    <location>
        <begin position="45"/>
        <end position="63"/>
    </location>
</feature>
<dbReference type="GO" id="GO:0005886">
    <property type="term" value="C:plasma membrane"/>
    <property type="evidence" value="ECO:0007669"/>
    <property type="project" value="UniProtKB-SubCell"/>
</dbReference>
<dbReference type="PANTHER" id="PTHR35334:SF2">
    <property type="entry name" value="SERINE TRANSPORTER SDAC"/>
    <property type="match status" value="1"/>
</dbReference>
<dbReference type="EMBL" id="JOJP01000001">
    <property type="protein sequence ID" value="KEI70883.1"/>
    <property type="molecule type" value="Genomic_DNA"/>
</dbReference>
<dbReference type="eggNOG" id="COG0814">
    <property type="taxonomic scope" value="Bacteria"/>
</dbReference>
<feature type="transmembrane region" description="Helical" evidence="8">
    <location>
        <begin position="21"/>
        <end position="39"/>
    </location>
</feature>
<organism evidence="9 10">
    <name type="scientific">Endozoicomonas elysicola</name>
    <dbReference type="NCBI Taxonomy" id="305900"/>
    <lineage>
        <taxon>Bacteria</taxon>
        <taxon>Pseudomonadati</taxon>
        <taxon>Pseudomonadota</taxon>
        <taxon>Gammaproteobacteria</taxon>
        <taxon>Oceanospirillales</taxon>
        <taxon>Endozoicomonadaceae</taxon>
        <taxon>Endozoicomonas</taxon>
    </lineage>
</organism>
<keyword evidence="6 8" id="KW-1133">Transmembrane helix</keyword>
<evidence type="ECO:0000256" key="1">
    <source>
        <dbReference type="ARBA" id="ARBA00004429"/>
    </source>
</evidence>
<keyword evidence="7 8" id="KW-0472">Membrane</keyword>
<feature type="transmembrane region" description="Helical" evidence="8">
    <location>
        <begin position="291"/>
        <end position="320"/>
    </location>
</feature>
<dbReference type="STRING" id="305900.GV64_09125"/>
<feature type="transmembrane region" description="Helical" evidence="8">
    <location>
        <begin position="136"/>
        <end position="156"/>
    </location>
</feature>
<evidence type="ECO:0000256" key="3">
    <source>
        <dbReference type="ARBA" id="ARBA00022475"/>
    </source>
</evidence>
<name>A0A081K9Q7_9GAMM</name>
<keyword evidence="5 8" id="KW-0812">Transmembrane</keyword>
<dbReference type="Proteomes" id="UP000027997">
    <property type="component" value="Unassembled WGS sequence"/>
</dbReference>
<evidence type="ECO:0000313" key="9">
    <source>
        <dbReference type="EMBL" id="KEI70883.1"/>
    </source>
</evidence>
<keyword evidence="3" id="KW-1003">Cell membrane</keyword>
<dbReference type="GO" id="GO:0003333">
    <property type="term" value="P:amino acid transmembrane transport"/>
    <property type="evidence" value="ECO:0007669"/>
    <property type="project" value="InterPro"/>
</dbReference>
<dbReference type="InterPro" id="IPR018227">
    <property type="entry name" value="Amino_acid_transport_2"/>
</dbReference>
<feature type="transmembrane region" description="Helical" evidence="8">
    <location>
        <begin position="246"/>
        <end position="265"/>
    </location>
</feature>
<keyword evidence="10" id="KW-1185">Reference proteome</keyword>
<feature type="transmembrane region" description="Helical" evidence="8">
    <location>
        <begin position="401"/>
        <end position="420"/>
    </location>
</feature>
<evidence type="ECO:0000256" key="8">
    <source>
        <dbReference type="SAM" id="Phobius"/>
    </source>
</evidence>
<keyword evidence="4" id="KW-0997">Cell inner membrane</keyword>
<sequence>MQSKKPDQAAEMRWTSRDTGWMLNLFGTAIGAGVLYLPITAGSGGIWPLVIMAVLAGPMVWLAHRNLVRFCLSSTNPEGNITSTVREHFGERAGRLLTLAYFLSVYPILLLYAIGITNVAISYMEHQLHMIPPDRWLLSLGLVSLLVLAMHAGEGWMLRSVKIMVYPLVFTLVAVSLYLIPQWNGAVFDQPVDIKDSLLVLFIATPLLIFSFNHSPACSSFAHAYQRYFVDSRACHNKTSQVLKRNTVLLLVVILLFVFSCVLSLTPQELLQAREENVPVLSVLAYRSDNMIFSIIAPIIAFLAIASSFFGVYLGALEGLQGFITQQWVRHNIHRPLPHGAVHRGSILFILLTCWVAGYANWDVIDMVEMLVVPVLATILYLMPVYAFYRVKLLKPFRSPLLDAFIFLVGLMAITGFLVGKLI</sequence>
<comment type="subcellular location">
    <subcellularLocation>
        <location evidence="1">Cell inner membrane</location>
        <topology evidence="1">Multi-pass membrane protein</topology>
    </subcellularLocation>
</comment>
<evidence type="ECO:0000256" key="7">
    <source>
        <dbReference type="ARBA" id="ARBA00023136"/>
    </source>
</evidence>
<evidence type="ECO:0008006" key="11">
    <source>
        <dbReference type="Google" id="ProtNLM"/>
    </source>
</evidence>
<gene>
    <name evidence="9" type="ORF">GV64_09125</name>
</gene>
<feature type="transmembrane region" description="Helical" evidence="8">
    <location>
        <begin position="200"/>
        <end position="225"/>
    </location>
</feature>
<accession>A0A081K9Q7</accession>
<evidence type="ECO:0000313" key="10">
    <source>
        <dbReference type="Proteomes" id="UP000027997"/>
    </source>
</evidence>
<dbReference type="AlphaFoldDB" id="A0A081K9Q7"/>
<evidence type="ECO:0000256" key="6">
    <source>
        <dbReference type="ARBA" id="ARBA00022989"/>
    </source>
</evidence>